<dbReference type="Proteomes" id="UP000238532">
    <property type="component" value="Unassembled WGS sequence"/>
</dbReference>
<sequence length="112" mass="12484">MCEVNKVGATDKQIKTEMIGSATVAGYGLLLEFTLGKYSKFDGAPRIFFNVVGSSIASDKMKKIYSDGSNEKEGVNNEEYYFNFTIFLWSCYFIFCCIVVCSNGCGDKIYPL</sequence>
<comment type="caution">
    <text evidence="1">The sequence shown here is derived from an EMBL/GenBank/DDBJ whole genome shotgun (WGS) entry which is preliminary data.</text>
</comment>
<protein>
    <submittedName>
        <fullName evidence="1">Uncharacterized protein</fullName>
    </submittedName>
</protein>
<dbReference type="EMBL" id="NEBY01000015">
    <property type="protein sequence ID" value="PRJ68070.1"/>
    <property type="molecule type" value="Genomic_DNA"/>
</dbReference>
<accession>A0A2S9RT09</accession>
<dbReference type="RefSeq" id="WP_105875973.1">
    <property type="nucleotide sequence ID" value="NZ_CP135841.1"/>
</dbReference>
<proteinExistence type="predicted"/>
<organism evidence="1 2">
    <name type="scientific">Haemophilus influenzae</name>
    <dbReference type="NCBI Taxonomy" id="727"/>
    <lineage>
        <taxon>Bacteria</taxon>
        <taxon>Pseudomonadati</taxon>
        <taxon>Pseudomonadota</taxon>
        <taxon>Gammaproteobacteria</taxon>
        <taxon>Pasteurellales</taxon>
        <taxon>Pasteurellaceae</taxon>
        <taxon>Haemophilus</taxon>
    </lineage>
</organism>
<evidence type="ECO:0000313" key="2">
    <source>
        <dbReference type="Proteomes" id="UP000238532"/>
    </source>
</evidence>
<reference evidence="1 2" key="1">
    <citation type="submission" date="2017-04" db="EMBL/GenBank/DDBJ databases">
        <title>Haemophilus influenzae in COPD genome sequencing project.</title>
        <authorList>
            <person name="Murphy T.F."/>
            <person name="Kong Y."/>
            <person name="Nadendla S."/>
            <person name="Tettelin H."/>
            <person name="Pettigrew M."/>
        </authorList>
    </citation>
    <scope>NUCLEOTIDE SEQUENCE [LARGE SCALE GENOMIC DNA]</scope>
    <source>
        <strain evidence="1 2">56P127H1</strain>
    </source>
</reference>
<name>A0A2S9RT09_HAEIF</name>
<gene>
    <name evidence="1" type="ORF">BV102_00725</name>
</gene>
<dbReference type="AlphaFoldDB" id="A0A2S9RT09"/>
<evidence type="ECO:0000313" key="1">
    <source>
        <dbReference type="EMBL" id="PRJ68070.1"/>
    </source>
</evidence>